<dbReference type="EMBL" id="CAXITT010000287">
    <property type="protein sequence ID" value="CAL1538165.1"/>
    <property type="molecule type" value="Genomic_DNA"/>
</dbReference>
<dbReference type="Proteomes" id="UP001497497">
    <property type="component" value="Unassembled WGS sequence"/>
</dbReference>
<protein>
    <recommendedName>
        <fullName evidence="2">TNFR-Cys domain-containing protein</fullName>
    </recommendedName>
</protein>
<reference evidence="3 4" key="1">
    <citation type="submission" date="2024-04" db="EMBL/GenBank/DDBJ databases">
        <authorList>
            <consortium name="Genoscope - CEA"/>
            <person name="William W."/>
        </authorList>
    </citation>
    <scope>NUCLEOTIDE SEQUENCE [LARGE SCALE GENOMIC DNA]</scope>
</reference>
<comment type="caution">
    <text evidence="1">Lacks conserved residue(s) required for the propagation of feature annotation.</text>
</comment>
<sequence length="199" mass="21547">MCRAVPRNLIHHCNYISNPGTLVTHNFQHQETASCHHKVNTAATQMDLFNRLSVNLCIGFCILAYKRTVLASTLDCRECAKTPTHPTCEKELYIKSAPGPECTCVCTPCDICGVGLQMYLDYERQECGEYSNTVCCSSSDMIVIDGACHPAPAVITGSTTHQSSDKGVTNPGNNGGLVYETKIITLIALMASFACAFNG</sequence>
<keyword evidence="4" id="KW-1185">Reference proteome</keyword>
<proteinExistence type="predicted"/>
<dbReference type="AlphaFoldDB" id="A0AAV2I1E9"/>
<gene>
    <name evidence="3" type="ORF">GSLYS_00011986001</name>
</gene>
<name>A0AAV2I1E9_LYMST</name>
<evidence type="ECO:0000259" key="2">
    <source>
        <dbReference type="PROSITE" id="PS50050"/>
    </source>
</evidence>
<feature type="repeat" description="TNFR-Cys" evidence="1">
    <location>
        <begin position="87"/>
        <end position="135"/>
    </location>
</feature>
<organism evidence="3 4">
    <name type="scientific">Lymnaea stagnalis</name>
    <name type="common">Great pond snail</name>
    <name type="synonym">Helix stagnalis</name>
    <dbReference type="NCBI Taxonomy" id="6523"/>
    <lineage>
        <taxon>Eukaryota</taxon>
        <taxon>Metazoa</taxon>
        <taxon>Spiralia</taxon>
        <taxon>Lophotrochozoa</taxon>
        <taxon>Mollusca</taxon>
        <taxon>Gastropoda</taxon>
        <taxon>Heterobranchia</taxon>
        <taxon>Euthyneura</taxon>
        <taxon>Panpulmonata</taxon>
        <taxon>Hygrophila</taxon>
        <taxon>Lymnaeoidea</taxon>
        <taxon>Lymnaeidae</taxon>
        <taxon>Lymnaea</taxon>
    </lineage>
</organism>
<feature type="domain" description="TNFR-Cys" evidence="2">
    <location>
        <begin position="87"/>
        <end position="135"/>
    </location>
</feature>
<accession>A0AAV2I1E9</accession>
<evidence type="ECO:0000313" key="4">
    <source>
        <dbReference type="Proteomes" id="UP001497497"/>
    </source>
</evidence>
<evidence type="ECO:0000256" key="1">
    <source>
        <dbReference type="PROSITE-ProRule" id="PRU00206"/>
    </source>
</evidence>
<comment type="caution">
    <text evidence="3">The sequence shown here is derived from an EMBL/GenBank/DDBJ whole genome shotgun (WGS) entry which is preliminary data.</text>
</comment>
<evidence type="ECO:0000313" key="3">
    <source>
        <dbReference type="EMBL" id="CAL1538165.1"/>
    </source>
</evidence>
<dbReference type="InterPro" id="IPR001368">
    <property type="entry name" value="TNFR/NGFR_Cys_rich_reg"/>
</dbReference>
<dbReference type="PROSITE" id="PS50050">
    <property type="entry name" value="TNFR_NGFR_2"/>
    <property type="match status" value="1"/>
</dbReference>